<comment type="caution">
    <text evidence="7">The sequence shown here is derived from an EMBL/GenBank/DDBJ whole genome shotgun (WGS) entry which is preliminary data.</text>
</comment>
<name>A0A418Q7M8_9CORY</name>
<keyword evidence="3 5" id="KW-1133">Transmembrane helix</keyword>
<dbReference type="InterPro" id="IPR011701">
    <property type="entry name" value="MFS"/>
</dbReference>
<dbReference type="OrthoDB" id="5189108at2"/>
<dbReference type="RefSeq" id="WP_119664643.1">
    <property type="nucleotide sequence ID" value="NZ_QXJK01000004.1"/>
</dbReference>
<dbReference type="STRING" id="1451189.CFAL_04605"/>
<evidence type="ECO:0000256" key="4">
    <source>
        <dbReference type="ARBA" id="ARBA00023136"/>
    </source>
</evidence>
<dbReference type="PANTHER" id="PTHR23531">
    <property type="entry name" value="QUINOLENE RESISTANCE PROTEIN NORA"/>
    <property type="match status" value="1"/>
</dbReference>
<keyword evidence="2 5" id="KW-0812">Transmembrane</keyword>
<feature type="transmembrane region" description="Helical" evidence="5">
    <location>
        <begin position="83"/>
        <end position="106"/>
    </location>
</feature>
<dbReference type="Pfam" id="PF07690">
    <property type="entry name" value="MFS_1"/>
    <property type="match status" value="1"/>
</dbReference>
<dbReference type="PROSITE" id="PS50850">
    <property type="entry name" value="MFS"/>
    <property type="match status" value="1"/>
</dbReference>
<protein>
    <submittedName>
        <fullName evidence="7">MFS transporter</fullName>
    </submittedName>
</protein>
<dbReference type="GO" id="GO:0022857">
    <property type="term" value="F:transmembrane transporter activity"/>
    <property type="evidence" value="ECO:0007669"/>
    <property type="project" value="InterPro"/>
</dbReference>
<comment type="subcellular location">
    <subcellularLocation>
        <location evidence="1">Cell membrane</location>
        <topology evidence="1">Multi-pass membrane protein</topology>
    </subcellularLocation>
</comment>
<evidence type="ECO:0000256" key="1">
    <source>
        <dbReference type="ARBA" id="ARBA00004651"/>
    </source>
</evidence>
<evidence type="ECO:0000256" key="3">
    <source>
        <dbReference type="ARBA" id="ARBA00022989"/>
    </source>
</evidence>
<dbReference type="EMBL" id="QXJK01000004">
    <property type="protein sequence ID" value="RIX35304.1"/>
    <property type="molecule type" value="Genomic_DNA"/>
</dbReference>
<accession>A0A418Q7M8</accession>
<feature type="transmembrane region" description="Helical" evidence="5">
    <location>
        <begin position="347"/>
        <end position="368"/>
    </location>
</feature>
<feature type="transmembrane region" description="Helical" evidence="5">
    <location>
        <begin position="389"/>
        <end position="410"/>
    </location>
</feature>
<keyword evidence="8" id="KW-1185">Reference proteome</keyword>
<gene>
    <name evidence="7" type="ORF">D3M95_05445</name>
</gene>
<feature type="transmembrane region" description="Helical" evidence="5">
    <location>
        <begin position="416"/>
        <end position="436"/>
    </location>
</feature>
<dbReference type="InterPro" id="IPR036259">
    <property type="entry name" value="MFS_trans_sf"/>
</dbReference>
<keyword evidence="4 5" id="KW-0472">Membrane</keyword>
<evidence type="ECO:0000313" key="7">
    <source>
        <dbReference type="EMBL" id="RIX35304.1"/>
    </source>
</evidence>
<evidence type="ECO:0000259" key="6">
    <source>
        <dbReference type="PROSITE" id="PS50850"/>
    </source>
</evidence>
<feature type="domain" description="Major facilitator superfamily (MFS) profile" evidence="6">
    <location>
        <begin position="1"/>
        <end position="442"/>
    </location>
</feature>
<dbReference type="PANTHER" id="PTHR23531:SF1">
    <property type="entry name" value="QUINOLENE RESISTANCE PROTEIN NORA"/>
    <property type="match status" value="1"/>
</dbReference>
<feature type="transmembrane region" description="Helical" evidence="5">
    <location>
        <begin position="320"/>
        <end position="341"/>
    </location>
</feature>
<organism evidence="7 8">
    <name type="scientific">Corynebacterium falsenii</name>
    <dbReference type="NCBI Taxonomy" id="108486"/>
    <lineage>
        <taxon>Bacteria</taxon>
        <taxon>Bacillati</taxon>
        <taxon>Actinomycetota</taxon>
        <taxon>Actinomycetes</taxon>
        <taxon>Mycobacteriales</taxon>
        <taxon>Corynebacteriaceae</taxon>
        <taxon>Corynebacterium</taxon>
    </lineage>
</organism>
<evidence type="ECO:0000256" key="2">
    <source>
        <dbReference type="ARBA" id="ARBA00022692"/>
    </source>
</evidence>
<feature type="transmembrane region" description="Helical" evidence="5">
    <location>
        <begin position="112"/>
        <end position="136"/>
    </location>
</feature>
<evidence type="ECO:0000313" key="8">
    <source>
        <dbReference type="Proteomes" id="UP000285278"/>
    </source>
</evidence>
<feature type="transmembrane region" description="Helical" evidence="5">
    <location>
        <begin position="253"/>
        <end position="280"/>
    </location>
</feature>
<dbReference type="AlphaFoldDB" id="A0A418Q7M8"/>
<dbReference type="GO" id="GO:0005886">
    <property type="term" value="C:plasma membrane"/>
    <property type="evidence" value="ECO:0007669"/>
    <property type="project" value="UniProtKB-SubCell"/>
</dbReference>
<dbReference type="Gene3D" id="1.20.1250.20">
    <property type="entry name" value="MFS general substrate transporter like domains"/>
    <property type="match status" value="1"/>
</dbReference>
<feature type="transmembrane region" description="Helical" evidence="5">
    <location>
        <begin position="176"/>
        <end position="196"/>
    </location>
</feature>
<feature type="transmembrane region" description="Helical" evidence="5">
    <location>
        <begin position="286"/>
        <end position="308"/>
    </location>
</feature>
<dbReference type="SUPFAM" id="SSF103473">
    <property type="entry name" value="MFS general substrate transporter"/>
    <property type="match status" value="1"/>
</dbReference>
<dbReference type="InterPro" id="IPR020846">
    <property type="entry name" value="MFS_dom"/>
</dbReference>
<dbReference type="InterPro" id="IPR052714">
    <property type="entry name" value="MFS_Exporter"/>
</dbReference>
<reference evidence="7 8" key="1">
    <citation type="submission" date="2018-09" db="EMBL/GenBank/DDBJ databases">
        <title>Optimization and identification of Corynebacterium falsenii FN1-14 from fish paste.</title>
        <authorList>
            <person name="Daroonpunt R."/>
            <person name="Tanasupawat S."/>
        </authorList>
    </citation>
    <scope>NUCLEOTIDE SEQUENCE [LARGE SCALE GENOMIC DNA]</scope>
    <source>
        <strain evidence="7 8">FN1-14</strain>
    </source>
</reference>
<evidence type="ECO:0000256" key="5">
    <source>
        <dbReference type="SAM" id="Phobius"/>
    </source>
</evidence>
<proteinExistence type="predicted"/>
<dbReference type="Proteomes" id="UP000285278">
    <property type="component" value="Unassembled WGS sequence"/>
</dbReference>
<feature type="transmembrane region" description="Helical" evidence="5">
    <location>
        <begin position="28"/>
        <end position="50"/>
    </location>
</feature>
<sequence>MARTTALSSEELEQIDSVWKAPGLRPTLVAVFCAFGGWALLLPVIPLAIIDNGGSDGLAGLSTGVFMGATVLTQAFTPRVLRAVGYMPVMFVAGLLLGIPAIIYAADMSAGTVLVVAAIRGVGFGAATVTEAALIAELVPPRLVGRSSGVFGATVGIAQLLSFPLGMWLYGSFSMIVVLLVASVYSVVGGIAALQLPRPRDEHAEHAELAAEHGDATGAHAGHGTGDDAEALEHSTESMDFTPARPRASTWKLVTIPGFAIGAAAGGFAAFSTFLAPAAAQLDASAAATISGFTLSIIGGMQIMTRLFSGWYADRVGEPGRLYGIGLLLCLLGLAAAAATITAGSSGLTLALCALGSAALFGAGFGVVQTEALLMMFDRLPREESAKASALWNMTFDSGTGLGAVVLGFVAGVFAYQGAFVASAAVVTVALIAAGLDRVVGRHRISEYNNVRETLRSLRQRSGAKKDK</sequence>